<evidence type="ECO:0000256" key="1">
    <source>
        <dbReference type="ARBA" id="ARBA00003475"/>
    </source>
</evidence>
<evidence type="ECO:0000256" key="2">
    <source>
        <dbReference type="ARBA" id="ARBA00004141"/>
    </source>
</evidence>
<dbReference type="Pfam" id="PF00462">
    <property type="entry name" value="Glutaredoxin"/>
    <property type="match status" value="1"/>
</dbReference>
<dbReference type="AlphaFoldDB" id="A0A094IVA3"/>
<proteinExistence type="predicted"/>
<evidence type="ECO:0000256" key="8">
    <source>
        <dbReference type="SAM" id="Phobius"/>
    </source>
</evidence>
<evidence type="ECO:0000256" key="7">
    <source>
        <dbReference type="ARBA" id="ARBA00023136"/>
    </source>
</evidence>
<keyword evidence="6 8" id="KW-1133">Transmembrane helix</keyword>
<evidence type="ECO:0000259" key="10">
    <source>
        <dbReference type="Pfam" id="PF07291"/>
    </source>
</evidence>
<dbReference type="Pfam" id="PF07291">
    <property type="entry name" value="MauE"/>
    <property type="match status" value="1"/>
</dbReference>
<dbReference type="eggNOG" id="COG0695">
    <property type="taxonomic scope" value="Bacteria"/>
</dbReference>
<accession>A0A094IVA3</accession>
<dbReference type="Proteomes" id="UP000054363">
    <property type="component" value="Unassembled WGS sequence"/>
</dbReference>
<keyword evidence="12" id="KW-1185">Reference proteome</keyword>
<feature type="transmembrane region" description="Helical" evidence="8">
    <location>
        <begin position="220"/>
        <end position="242"/>
    </location>
</feature>
<keyword evidence="7 8" id="KW-0472">Membrane</keyword>
<feature type="transmembrane region" description="Helical" evidence="8">
    <location>
        <begin position="178"/>
        <end position="199"/>
    </location>
</feature>
<evidence type="ECO:0000313" key="12">
    <source>
        <dbReference type="Proteomes" id="UP000054363"/>
    </source>
</evidence>
<evidence type="ECO:0000259" key="9">
    <source>
        <dbReference type="Pfam" id="PF00462"/>
    </source>
</evidence>
<comment type="caution">
    <text evidence="11">The sequence shown here is derived from an EMBL/GenBank/DDBJ whole genome shotgun (WGS) entry which is preliminary data.</text>
</comment>
<dbReference type="InterPro" id="IPR009908">
    <property type="entry name" value="Methylamine_util_MauE"/>
</dbReference>
<evidence type="ECO:0000256" key="3">
    <source>
        <dbReference type="ARBA" id="ARBA00004856"/>
    </source>
</evidence>
<comment type="function">
    <text evidence="1">May be specifically involved in the processing, transport, and/or maturation of the MADH beta-subunit.</text>
</comment>
<evidence type="ECO:0000256" key="6">
    <source>
        <dbReference type="ARBA" id="ARBA00022989"/>
    </source>
</evidence>
<dbReference type="OrthoDB" id="9800621at2"/>
<comment type="subcellular location">
    <subcellularLocation>
        <location evidence="2">Membrane</location>
        <topology evidence="2">Multi-pass membrane protein</topology>
    </subcellularLocation>
</comment>
<sequence>MAKQATLYRMEFSGHICPFGLKAKDLLQRKGYEVEDHTFDSREETEAFQEKHNVDTTPQVFIDGERIGGYDELREYFGMSKEEREGTTYVPVIAIFGVALLTALAINWARSQTIISTDTLFTFIAVSMIVLAIQKLQDLPSFTNQFITYDLLSMKYVPYAYVYPFAEAYAGIGMLAHFPGWVVGPVALFIGTVGAISVIKAVYIDKRELKCACVGGNSRVPLGAISLTENVFMMIAGIWMLLR</sequence>
<dbReference type="GO" id="GO:0030416">
    <property type="term" value="P:methylamine metabolic process"/>
    <property type="evidence" value="ECO:0007669"/>
    <property type="project" value="InterPro"/>
</dbReference>
<comment type="pathway">
    <text evidence="3">One-carbon metabolism; methylamine degradation.</text>
</comment>
<dbReference type="EMBL" id="JPER01000002">
    <property type="protein sequence ID" value="KFZ31052.1"/>
    <property type="molecule type" value="Genomic_DNA"/>
</dbReference>
<gene>
    <name evidence="11" type="ORF">IDSA_06105</name>
</gene>
<dbReference type="InterPro" id="IPR036249">
    <property type="entry name" value="Thioredoxin-like_sf"/>
</dbReference>
<feature type="transmembrane region" description="Helical" evidence="8">
    <location>
        <begin position="89"/>
        <end position="108"/>
    </location>
</feature>
<dbReference type="SUPFAM" id="SSF52833">
    <property type="entry name" value="Thioredoxin-like"/>
    <property type="match status" value="1"/>
</dbReference>
<reference evidence="11 12" key="1">
    <citation type="submission" date="2014-06" db="EMBL/GenBank/DDBJ databases">
        <title>The draft genome sequence of Idiomarina salinarum ISL-52.</title>
        <authorList>
            <person name="Du J."/>
            <person name="Shao Z."/>
        </authorList>
    </citation>
    <scope>NUCLEOTIDE SEQUENCE [LARGE SCALE GENOMIC DNA]</scope>
    <source>
        <strain evidence="11 12">ISL-52</strain>
    </source>
</reference>
<dbReference type="PROSITE" id="PS51354">
    <property type="entry name" value="GLUTAREDOXIN_2"/>
    <property type="match status" value="1"/>
</dbReference>
<evidence type="ECO:0000313" key="11">
    <source>
        <dbReference type="EMBL" id="KFZ31052.1"/>
    </source>
</evidence>
<feature type="domain" description="Methylamine utilisation protein MauE" evidence="10">
    <location>
        <begin position="120"/>
        <end position="242"/>
    </location>
</feature>
<feature type="transmembrane region" description="Helical" evidence="8">
    <location>
        <begin position="114"/>
        <end position="134"/>
    </location>
</feature>
<keyword evidence="5 8" id="KW-0812">Transmembrane</keyword>
<evidence type="ECO:0000256" key="4">
    <source>
        <dbReference type="ARBA" id="ARBA00019078"/>
    </source>
</evidence>
<dbReference type="STRING" id="435908.IDSA_06105"/>
<dbReference type="GO" id="GO:0016020">
    <property type="term" value="C:membrane"/>
    <property type="evidence" value="ECO:0007669"/>
    <property type="project" value="UniProtKB-SubCell"/>
</dbReference>
<dbReference type="InterPro" id="IPR002109">
    <property type="entry name" value="Glutaredoxin"/>
</dbReference>
<name>A0A094IVA3_9GAMM</name>
<evidence type="ECO:0000256" key="5">
    <source>
        <dbReference type="ARBA" id="ARBA00022692"/>
    </source>
</evidence>
<organism evidence="11 12">
    <name type="scientific">Pseudidiomarina salinarum</name>
    <dbReference type="NCBI Taxonomy" id="435908"/>
    <lineage>
        <taxon>Bacteria</taxon>
        <taxon>Pseudomonadati</taxon>
        <taxon>Pseudomonadota</taxon>
        <taxon>Gammaproteobacteria</taxon>
        <taxon>Alteromonadales</taxon>
        <taxon>Idiomarinaceae</taxon>
        <taxon>Pseudidiomarina</taxon>
    </lineage>
</organism>
<feature type="domain" description="Glutaredoxin" evidence="9">
    <location>
        <begin position="15"/>
        <end position="67"/>
    </location>
</feature>
<dbReference type="RefSeq" id="WP_034775101.1">
    <property type="nucleotide sequence ID" value="NZ_JPER01000002.1"/>
</dbReference>
<protein>
    <recommendedName>
        <fullName evidence="4">Methylamine utilization protein MauE</fullName>
    </recommendedName>
</protein>
<dbReference type="Gene3D" id="3.40.30.10">
    <property type="entry name" value="Glutaredoxin"/>
    <property type="match status" value="1"/>
</dbReference>